<protein>
    <recommendedName>
        <fullName evidence="7">Rhodopsin domain-containing protein</fullName>
    </recommendedName>
</protein>
<name>A0AAD6MXJ7_9EURO</name>
<evidence type="ECO:0000256" key="6">
    <source>
        <dbReference type="SAM" id="Phobius"/>
    </source>
</evidence>
<feature type="transmembrane region" description="Helical" evidence="6">
    <location>
        <begin position="101"/>
        <end position="127"/>
    </location>
</feature>
<dbReference type="AlphaFoldDB" id="A0AAD6MXJ7"/>
<sequence length="363" mass="39455">MILEARSNSTLSQAYLDADIGDRLTGVAAAMLPITLFFLALRFYSRSLTRTPWGLDDVLAGAAGFVAVGLSALAICFVKYGGVGRHLEALAMETPSREPKYFIWLLVVSTYYYSTVAIPKLAVLALYGRLWTVNPYRSIILILAAVITLTAVVSGIMCLNMCRPFKANWDTSIGTCYDKQAFFLWASLPNIITDVVMLAMPVPIVWNLNVTMKVKLGLILTFATGILGLVTSIMRFIIFAEGNAVQDGSWSSTDLMAWSVAEPDIYLISACLPTFRPLLTRIFGREGSTANSNSQYANRYGGTGPSAANTSKGNNTALESALYGDEVGLVSFIGKQSNKSEDERIGDNGIYVSREVNVQVSSH</sequence>
<gene>
    <name evidence="8" type="ORF">N7493_004742</name>
</gene>
<comment type="similarity">
    <text evidence="5">Belongs to the SAT4 family.</text>
</comment>
<evidence type="ECO:0000259" key="7">
    <source>
        <dbReference type="Pfam" id="PF20684"/>
    </source>
</evidence>
<dbReference type="Pfam" id="PF20684">
    <property type="entry name" value="Fung_rhodopsin"/>
    <property type="match status" value="1"/>
</dbReference>
<keyword evidence="9" id="KW-1185">Reference proteome</keyword>
<keyword evidence="4 6" id="KW-0472">Membrane</keyword>
<evidence type="ECO:0000256" key="5">
    <source>
        <dbReference type="ARBA" id="ARBA00038359"/>
    </source>
</evidence>
<feature type="transmembrane region" description="Helical" evidence="6">
    <location>
        <begin position="218"/>
        <end position="240"/>
    </location>
</feature>
<dbReference type="InterPro" id="IPR052337">
    <property type="entry name" value="SAT4-like"/>
</dbReference>
<feature type="transmembrane region" description="Helical" evidence="6">
    <location>
        <begin position="139"/>
        <end position="162"/>
    </location>
</feature>
<dbReference type="PANTHER" id="PTHR33048">
    <property type="entry name" value="PTH11-LIKE INTEGRAL MEMBRANE PROTEIN (AFU_ORTHOLOGUE AFUA_5G11245)"/>
    <property type="match status" value="1"/>
</dbReference>
<keyword evidence="3 6" id="KW-1133">Transmembrane helix</keyword>
<dbReference type="InterPro" id="IPR049326">
    <property type="entry name" value="Rhodopsin_dom_fungi"/>
</dbReference>
<evidence type="ECO:0000313" key="9">
    <source>
        <dbReference type="Proteomes" id="UP001215712"/>
    </source>
</evidence>
<keyword evidence="2 6" id="KW-0812">Transmembrane</keyword>
<feature type="transmembrane region" description="Helical" evidence="6">
    <location>
        <begin position="182"/>
        <end position="206"/>
    </location>
</feature>
<evidence type="ECO:0000256" key="2">
    <source>
        <dbReference type="ARBA" id="ARBA00022692"/>
    </source>
</evidence>
<feature type="transmembrane region" description="Helical" evidence="6">
    <location>
        <begin position="24"/>
        <end position="45"/>
    </location>
</feature>
<comment type="caution">
    <text evidence="8">The sequence shown here is derived from an EMBL/GenBank/DDBJ whole genome shotgun (WGS) entry which is preliminary data.</text>
</comment>
<feature type="transmembrane region" description="Helical" evidence="6">
    <location>
        <begin position="57"/>
        <end position="81"/>
    </location>
</feature>
<evidence type="ECO:0000313" key="8">
    <source>
        <dbReference type="EMBL" id="KAJ5728412.1"/>
    </source>
</evidence>
<evidence type="ECO:0000256" key="3">
    <source>
        <dbReference type="ARBA" id="ARBA00022989"/>
    </source>
</evidence>
<evidence type="ECO:0000256" key="1">
    <source>
        <dbReference type="ARBA" id="ARBA00004141"/>
    </source>
</evidence>
<reference evidence="8" key="2">
    <citation type="submission" date="2023-01" db="EMBL/GenBank/DDBJ databases">
        <authorList>
            <person name="Petersen C."/>
        </authorList>
    </citation>
    <scope>NUCLEOTIDE SEQUENCE</scope>
    <source>
        <strain evidence="8">IBT 17514</strain>
    </source>
</reference>
<evidence type="ECO:0000256" key="4">
    <source>
        <dbReference type="ARBA" id="ARBA00023136"/>
    </source>
</evidence>
<dbReference type="EMBL" id="JAQJAN010000005">
    <property type="protein sequence ID" value="KAJ5728412.1"/>
    <property type="molecule type" value="Genomic_DNA"/>
</dbReference>
<dbReference type="PANTHER" id="PTHR33048:SF47">
    <property type="entry name" value="INTEGRAL MEMBRANE PROTEIN-RELATED"/>
    <property type="match status" value="1"/>
</dbReference>
<dbReference type="GO" id="GO:0016020">
    <property type="term" value="C:membrane"/>
    <property type="evidence" value="ECO:0007669"/>
    <property type="project" value="UniProtKB-SubCell"/>
</dbReference>
<reference evidence="8" key="1">
    <citation type="journal article" date="2023" name="IMA Fungus">
        <title>Comparative genomic study of the Penicillium genus elucidates a diverse pangenome and 15 lateral gene transfer events.</title>
        <authorList>
            <person name="Petersen C."/>
            <person name="Sorensen T."/>
            <person name="Nielsen M.R."/>
            <person name="Sondergaard T.E."/>
            <person name="Sorensen J.L."/>
            <person name="Fitzpatrick D.A."/>
            <person name="Frisvad J.C."/>
            <person name="Nielsen K.L."/>
        </authorList>
    </citation>
    <scope>NUCLEOTIDE SEQUENCE</scope>
    <source>
        <strain evidence="8">IBT 17514</strain>
    </source>
</reference>
<comment type="subcellular location">
    <subcellularLocation>
        <location evidence="1">Membrane</location>
        <topology evidence="1">Multi-pass membrane protein</topology>
    </subcellularLocation>
</comment>
<feature type="domain" description="Rhodopsin" evidence="7">
    <location>
        <begin position="41"/>
        <end position="281"/>
    </location>
</feature>
<accession>A0AAD6MXJ7</accession>
<organism evidence="8 9">
    <name type="scientific">Penicillium malachiteum</name>
    <dbReference type="NCBI Taxonomy" id="1324776"/>
    <lineage>
        <taxon>Eukaryota</taxon>
        <taxon>Fungi</taxon>
        <taxon>Dikarya</taxon>
        <taxon>Ascomycota</taxon>
        <taxon>Pezizomycotina</taxon>
        <taxon>Eurotiomycetes</taxon>
        <taxon>Eurotiomycetidae</taxon>
        <taxon>Eurotiales</taxon>
        <taxon>Aspergillaceae</taxon>
        <taxon>Penicillium</taxon>
    </lineage>
</organism>
<proteinExistence type="inferred from homology"/>
<dbReference type="Proteomes" id="UP001215712">
    <property type="component" value="Unassembled WGS sequence"/>
</dbReference>